<dbReference type="AlphaFoldDB" id="A0A8H6TEA7"/>
<feature type="region of interest" description="Disordered" evidence="1">
    <location>
        <begin position="216"/>
        <end position="359"/>
    </location>
</feature>
<feature type="region of interest" description="Disordered" evidence="1">
    <location>
        <begin position="106"/>
        <end position="133"/>
    </location>
</feature>
<proteinExistence type="predicted"/>
<evidence type="ECO:0000313" key="3">
    <source>
        <dbReference type="Proteomes" id="UP000636479"/>
    </source>
</evidence>
<evidence type="ECO:0000313" key="2">
    <source>
        <dbReference type="EMBL" id="KAF7315172.1"/>
    </source>
</evidence>
<feature type="compositionally biased region" description="Low complexity" evidence="1">
    <location>
        <begin position="257"/>
        <end position="279"/>
    </location>
</feature>
<accession>A0A8H6TEA7</accession>
<dbReference type="OrthoDB" id="3362336at2759"/>
<dbReference type="RefSeq" id="XP_037225195.1">
    <property type="nucleotide sequence ID" value="XM_037357285.1"/>
</dbReference>
<keyword evidence="3" id="KW-1185">Reference proteome</keyword>
<gene>
    <name evidence="2" type="ORF">MIND_00031600</name>
</gene>
<organism evidence="2 3">
    <name type="scientific">Mycena indigotica</name>
    <dbReference type="NCBI Taxonomy" id="2126181"/>
    <lineage>
        <taxon>Eukaryota</taxon>
        <taxon>Fungi</taxon>
        <taxon>Dikarya</taxon>
        <taxon>Basidiomycota</taxon>
        <taxon>Agaricomycotina</taxon>
        <taxon>Agaricomycetes</taxon>
        <taxon>Agaricomycetidae</taxon>
        <taxon>Agaricales</taxon>
        <taxon>Marasmiineae</taxon>
        <taxon>Mycenaceae</taxon>
        <taxon>Mycena</taxon>
    </lineage>
</organism>
<comment type="caution">
    <text evidence="2">The sequence shown here is derived from an EMBL/GenBank/DDBJ whole genome shotgun (WGS) entry which is preliminary data.</text>
</comment>
<dbReference type="EMBL" id="JACAZF010000001">
    <property type="protein sequence ID" value="KAF7315172.1"/>
    <property type="molecule type" value="Genomic_DNA"/>
</dbReference>
<feature type="compositionally biased region" description="Low complexity" evidence="1">
    <location>
        <begin position="322"/>
        <end position="335"/>
    </location>
</feature>
<feature type="compositionally biased region" description="Polar residues" evidence="1">
    <location>
        <begin position="111"/>
        <end position="133"/>
    </location>
</feature>
<sequence length="381" mass="41560">MLCFHTSRRAGLRYVSRYSTSALREDHLLGERVLSLQFKDPVTSPADALAVVNAVERRFGRVAEFRFSKDTSPSSEYNTTASLAFSDIKTYEQVPKDEQVLLTVNLPPTPALSSGGPSLSDLNPESQTSDDSRTISFSVSHSRRVFQTLKTNPPAYTLRPKIAVELQSNFVRWGGFAPLESSASDSDITPTQAALDDSTIDRPNMRYQLRQWQTTKDAGLQPPPQDESTADQNHPAVTPSQTPSSLPWLSAAPIMDSTSPSSPPSTLSAETTTLSTPSTNEPVKPALNHNKGSTANKKLARDASKLIHAVSLPSPEQAPRAKVVSKPPSKPVVSSPKKKSQKRRKPEADVIHPVQSVPSIEVEERQAGVGKRLRGMLGDWF</sequence>
<reference evidence="2" key="1">
    <citation type="submission" date="2020-05" db="EMBL/GenBank/DDBJ databases">
        <title>Mycena genomes resolve the evolution of fungal bioluminescence.</title>
        <authorList>
            <person name="Tsai I.J."/>
        </authorList>
    </citation>
    <scope>NUCLEOTIDE SEQUENCE</scope>
    <source>
        <strain evidence="2">171206Taipei</strain>
    </source>
</reference>
<dbReference type="GeneID" id="59339801"/>
<feature type="compositionally biased region" description="Basic residues" evidence="1">
    <location>
        <begin position="336"/>
        <end position="345"/>
    </location>
</feature>
<protein>
    <submittedName>
        <fullName evidence="2">Uncharacterized protein</fullName>
    </submittedName>
</protein>
<feature type="region of interest" description="Disordered" evidence="1">
    <location>
        <begin position="181"/>
        <end position="203"/>
    </location>
</feature>
<name>A0A8H6TEA7_9AGAR</name>
<feature type="compositionally biased region" description="Polar residues" evidence="1">
    <location>
        <begin position="238"/>
        <end position="247"/>
    </location>
</feature>
<feature type="compositionally biased region" description="Polar residues" evidence="1">
    <location>
        <begin position="181"/>
        <end position="192"/>
    </location>
</feature>
<evidence type="ECO:0000256" key="1">
    <source>
        <dbReference type="SAM" id="MobiDB-lite"/>
    </source>
</evidence>
<dbReference type="Proteomes" id="UP000636479">
    <property type="component" value="Unassembled WGS sequence"/>
</dbReference>